<evidence type="ECO:0000313" key="2">
    <source>
        <dbReference type="Proteomes" id="UP000282876"/>
    </source>
</evidence>
<dbReference type="Proteomes" id="UP000282876">
    <property type="component" value="Unassembled WGS sequence"/>
</dbReference>
<evidence type="ECO:0000313" key="1">
    <source>
        <dbReference type="EMBL" id="RVD91323.1"/>
    </source>
</evidence>
<protein>
    <submittedName>
        <fullName evidence="1">Uncharacterized protein</fullName>
    </submittedName>
</protein>
<dbReference type="OrthoDB" id="2189500at2759"/>
<sequence length="164" mass="19676">MQLKKIENNYFTLLLHLSNQTDKISFNQCIEIKSNSLLPPKLLFFTQKENKLFSKIKIKTFTNTLKIIELNFKKQLSYRKICSFLKKYLPTIFDRKIIYQMNNEIDLKEYNEFLFLGLKEILNENEFNFYKEKFGKEEEEFSFGEESSIIESMSDICSEELINI</sequence>
<organism evidence="1 2">
    <name type="scientific">Tubulinosema ratisbonensis</name>
    <dbReference type="NCBI Taxonomy" id="291195"/>
    <lineage>
        <taxon>Eukaryota</taxon>
        <taxon>Fungi</taxon>
        <taxon>Fungi incertae sedis</taxon>
        <taxon>Microsporidia</taxon>
        <taxon>Tubulinosematoidea</taxon>
        <taxon>Tubulinosematidae</taxon>
        <taxon>Tubulinosema</taxon>
    </lineage>
</organism>
<gene>
    <name evidence="1" type="ORF">TUBRATIS_22270</name>
</gene>
<comment type="caution">
    <text evidence="1">The sequence shown here is derived from an EMBL/GenBank/DDBJ whole genome shotgun (WGS) entry which is preliminary data.</text>
</comment>
<dbReference type="AlphaFoldDB" id="A0A437AJG1"/>
<dbReference type="VEuPathDB" id="MicrosporidiaDB:TUBRATIS_22270"/>
<keyword evidence="2" id="KW-1185">Reference proteome</keyword>
<reference evidence="1 2" key="1">
    <citation type="submission" date="2018-10" db="EMBL/GenBank/DDBJ databases">
        <title>Draft genome sequence of the microsporidian Tubulinosema ratisbonensis.</title>
        <authorList>
            <person name="Polonais V."/>
            <person name="Peyretaillade E."/>
            <person name="Niehus S."/>
            <person name="Wawrzyniak I."/>
            <person name="Franchet A."/>
            <person name="Gaspin C."/>
            <person name="Reichstadt M."/>
            <person name="Belser C."/>
            <person name="Labadie K."/>
            <person name="Delbac F."/>
            <person name="Ferrandon D."/>
        </authorList>
    </citation>
    <scope>NUCLEOTIDE SEQUENCE [LARGE SCALE GENOMIC DNA]</scope>
    <source>
        <strain evidence="1 2">Franzen</strain>
    </source>
</reference>
<proteinExistence type="predicted"/>
<name>A0A437AJG1_9MICR</name>
<dbReference type="EMBL" id="RCSS01000567">
    <property type="protein sequence ID" value="RVD91323.1"/>
    <property type="molecule type" value="Genomic_DNA"/>
</dbReference>
<accession>A0A437AJG1</accession>